<dbReference type="Proteomes" id="UP000176846">
    <property type="component" value="Unassembled WGS sequence"/>
</dbReference>
<evidence type="ECO:0000313" key="2">
    <source>
        <dbReference type="EMBL" id="OGL82504.1"/>
    </source>
</evidence>
<feature type="region of interest" description="Disordered" evidence="1">
    <location>
        <begin position="83"/>
        <end position="110"/>
    </location>
</feature>
<dbReference type="EMBL" id="MGEK01000019">
    <property type="protein sequence ID" value="OGL82504.1"/>
    <property type="molecule type" value="Genomic_DNA"/>
</dbReference>
<evidence type="ECO:0000313" key="3">
    <source>
        <dbReference type="Proteomes" id="UP000176846"/>
    </source>
</evidence>
<dbReference type="AlphaFoldDB" id="A0A1F7UXM5"/>
<comment type="caution">
    <text evidence="2">The sequence shown here is derived from an EMBL/GenBank/DDBJ whole genome shotgun (WGS) entry which is preliminary data.</text>
</comment>
<name>A0A1F7UXM5_9BACT</name>
<protein>
    <submittedName>
        <fullName evidence="2">Uncharacterized protein</fullName>
    </submittedName>
</protein>
<evidence type="ECO:0000256" key="1">
    <source>
        <dbReference type="SAM" id="MobiDB-lite"/>
    </source>
</evidence>
<feature type="compositionally biased region" description="Polar residues" evidence="1">
    <location>
        <begin position="84"/>
        <end position="99"/>
    </location>
</feature>
<organism evidence="2 3">
    <name type="scientific">Candidatus Uhrbacteria bacterium RIFCSPLOWO2_01_FULL_47_25</name>
    <dbReference type="NCBI Taxonomy" id="1802402"/>
    <lineage>
        <taxon>Bacteria</taxon>
        <taxon>Candidatus Uhriibacteriota</taxon>
    </lineage>
</organism>
<feature type="region of interest" description="Disordered" evidence="1">
    <location>
        <begin position="1"/>
        <end position="21"/>
    </location>
</feature>
<proteinExistence type="predicted"/>
<sequence>MKYGFRTNRDGMAKKIPQGGLMKRRRIRVYSGRAKRNYAKHNGGDASQTPWIRNTDQVETDPPYLTPAQLIILNRAAAEGLQRRQLTPNIEGKNQQSQGGRNGNKRKHDR</sequence>
<accession>A0A1F7UXM5</accession>
<reference evidence="2 3" key="1">
    <citation type="journal article" date="2016" name="Nat. Commun.">
        <title>Thousands of microbial genomes shed light on interconnected biogeochemical processes in an aquifer system.</title>
        <authorList>
            <person name="Anantharaman K."/>
            <person name="Brown C.T."/>
            <person name="Hug L.A."/>
            <person name="Sharon I."/>
            <person name="Castelle C.J."/>
            <person name="Probst A.J."/>
            <person name="Thomas B.C."/>
            <person name="Singh A."/>
            <person name="Wilkins M.J."/>
            <person name="Karaoz U."/>
            <person name="Brodie E.L."/>
            <person name="Williams K.H."/>
            <person name="Hubbard S.S."/>
            <person name="Banfield J.F."/>
        </authorList>
    </citation>
    <scope>NUCLEOTIDE SEQUENCE [LARGE SCALE GENOMIC DNA]</scope>
</reference>
<gene>
    <name evidence="2" type="ORF">A2936_03730</name>
</gene>